<evidence type="ECO:0000256" key="3">
    <source>
        <dbReference type="ARBA" id="ARBA00022801"/>
    </source>
</evidence>
<dbReference type="GO" id="GO:0004252">
    <property type="term" value="F:serine-type endopeptidase activity"/>
    <property type="evidence" value="ECO:0007669"/>
    <property type="project" value="InterPro"/>
</dbReference>
<keyword evidence="2" id="KW-0645">Protease</keyword>
<evidence type="ECO:0000256" key="5">
    <source>
        <dbReference type="ARBA" id="ARBA00023157"/>
    </source>
</evidence>
<dbReference type="InterPro" id="IPR050430">
    <property type="entry name" value="Peptidase_S1"/>
</dbReference>
<name>A0AAV8ZYC9_9CUCU</name>
<keyword evidence="8" id="KW-1185">Reference proteome</keyword>
<gene>
    <name evidence="7" type="ORF">NQ314_000046</name>
</gene>
<comment type="subcellular location">
    <subcellularLocation>
        <location evidence="1">Secreted</location>
        <location evidence="1">Extracellular space</location>
    </subcellularLocation>
</comment>
<evidence type="ECO:0000256" key="4">
    <source>
        <dbReference type="ARBA" id="ARBA00022825"/>
    </source>
</evidence>
<dbReference type="PANTHER" id="PTHR24276">
    <property type="entry name" value="POLYSERASE-RELATED"/>
    <property type="match status" value="1"/>
</dbReference>
<accession>A0AAV8ZYC9</accession>
<dbReference type="GO" id="GO:0005576">
    <property type="term" value="C:extracellular region"/>
    <property type="evidence" value="ECO:0007669"/>
    <property type="project" value="UniProtKB-SubCell"/>
</dbReference>
<evidence type="ECO:0000256" key="2">
    <source>
        <dbReference type="ARBA" id="ARBA00022670"/>
    </source>
</evidence>
<keyword evidence="4" id="KW-0720">Serine protease</keyword>
<comment type="caution">
    <text evidence="7">The sequence shown here is derived from an EMBL/GenBank/DDBJ whole genome shotgun (WGS) entry which is preliminary data.</text>
</comment>
<dbReference type="Pfam" id="PF00089">
    <property type="entry name" value="Trypsin"/>
    <property type="match status" value="1"/>
</dbReference>
<evidence type="ECO:0000259" key="6">
    <source>
        <dbReference type="PROSITE" id="PS50240"/>
    </source>
</evidence>
<dbReference type="InterPro" id="IPR009003">
    <property type="entry name" value="Peptidase_S1_PA"/>
</dbReference>
<feature type="domain" description="Peptidase S1" evidence="6">
    <location>
        <begin position="1"/>
        <end position="111"/>
    </location>
</feature>
<dbReference type="PANTHER" id="PTHR24276:SF98">
    <property type="entry name" value="FI18310P1-RELATED"/>
    <property type="match status" value="1"/>
</dbReference>
<dbReference type="GO" id="GO:0006508">
    <property type="term" value="P:proteolysis"/>
    <property type="evidence" value="ECO:0007669"/>
    <property type="project" value="UniProtKB-KW"/>
</dbReference>
<dbReference type="InterPro" id="IPR001254">
    <property type="entry name" value="Trypsin_dom"/>
</dbReference>
<reference evidence="7" key="1">
    <citation type="journal article" date="2023" name="Insect Mol. Biol.">
        <title>Genome sequencing provides insights into the evolution of gene families encoding plant cell wall-degrading enzymes in longhorned beetles.</title>
        <authorList>
            <person name="Shin N.R."/>
            <person name="Okamura Y."/>
            <person name="Kirsch R."/>
            <person name="Pauchet Y."/>
        </authorList>
    </citation>
    <scope>NUCLEOTIDE SEQUENCE</scope>
    <source>
        <strain evidence="7">RBIC_L_NR</strain>
    </source>
</reference>
<keyword evidence="5" id="KW-1015">Disulfide bond</keyword>
<dbReference type="Gene3D" id="2.40.10.10">
    <property type="entry name" value="Trypsin-like serine proteases"/>
    <property type="match status" value="1"/>
</dbReference>
<protein>
    <recommendedName>
        <fullName evidence="6">Peptidase S1 domain-containing protein</fullName>
    </recommendedName>
</protein>
<proteinExistence type="predicted"/>
<dbReference type="PROSITE" id="PS50240">
    <property type="entry name" value="TRYPSIN_DOM"/>
    <property type="match status" value="1"/>
</dbReference>
<dbReference type="AlphaFoldDB" id="A0AAV8ZYC9"/>
<dbReference type="EMBL" id="JANEYF010000018">
    <property type="protein sequence ID" value="KAJ8972754.1"/>
    <property type="molecule type" value="Genomic_DNA"/>
</dbReference>
<dbReference type="FunFam" id="2.40.10.10:FF:000036">
    <property type="entry name" value="Trypsin beta"/>
    <property type="match status" value="1"/>
</dbReference>
<keyword evidence="3" id="KW-0378">Hydrolase</keyword>
<dbReference type="SUPFAM" id="SSF50494">
    <property type="entry name" value="Trypsin-like serine proteases"/>
    <property type="match status" value="1"/>
</dbReference>
<sequence length="114" mass="12289">MGIIAGWGRTYNDQDGVTPILRYVISNILTNDECKSIDPYAGVIQPTHLCLSGYSGTRNVGSCNGDSGGPLSSNGIQIGVVSFGYNDCEAGKPSVFTRLTEFKDWIRQHSDVDV</sequence>
<evidence type="ECO:0000313" key="7">
    <source>
        <dbReference type="EMBL" id="KAJ8972754.1"/>
    </source>
</evidence>
<organism evidence="7 8">
    <name type="scientific">Rhamnusium bicolor</name>
    <dbReference type="NCBI Taxonomy" id="1586634"/>
    <lineage>
        <taxon>Eukaryota</taxon>
        <taxon>Metazoa</taxon>
        <taxon>Ecdysozoa</taxon>
        <taxon>Arthropoda</taxon>
        <taxon>Hexapoda</taxon>
        <taxon>Insecta</taxon>
        <taxon>Pterygota</taxon>
        <taxon>Neoptera</taxon>
        <taxon>Endopterygota</taxon>
        <taxon>Coleoptera</taxon>
        <taxon>Polyphaga</taxon>
        <taxon>Cucujiformia</taxon>
        <taxon>Chrysomeloidea</taxon>
        <taxon>Cerambycidae</taxon>
        <taxon>Lepturinae</taxon>
        <taxon>Rhagiini</taxon>
        <taxon>Rhamnusium</taxon>
    </lineage>
</organism>
<dbReference type="InterPro" id="IPR033116">
    <property type="entry name" value="TRYPSIN_SER"/>
</dbReference>
<dbReference type="InterPro" id="IPR043504">
    <property type="entry name" value="Peptidase_S1_PA_chymotrypsin"/>
</dbReference>
<evidence type="ECO:0000313" key="8">
    <source>
        <dbReference type="Proteomes" id="UP001162156"/>
    </source>
</evidence>
<evidence type="ECO:0000256" key="1">
    <source>
        <dbReference type="ARBA" id="ARBA00004239"/>
    </source>
</evidence>
<dbReference type="Proteomes" id="UP001162156">
    <property type="component" value="Unassembled WGS sequence"/>
</dbReference>
<dbReference type="PROSITE" id="PS00135">
    <property type="entry name" value="TRYPSIN_SER"/>
    <property type="match status" value="1"/>
</dbReference>